<keyword evidence="2" id="KW-1194">Viral DNA replication</keyword>
<dbReference type="GO" id="GO:0006302">
    <property type="term" value="P:double-strand break repair"/>
    <property type="evidence" value="ECO:0007669"/>
    <property type="project" value="TreeGrafter"/>
</dbReference>
<evidence type="ECO:0000256" key="1">
    <source>
        <dbReference type="ARBA" id="ARBA00022705"/>
    </source>
</evidence>
<sequence length="772" mass="87828">MKHNWIILDFEVENYEYCGSLASPHCPENYVVAAGWACDNGLVKSEYYTEPDQWVASTAFDEDLLNSKVLVAHNLSFELHWLLATKFELIKKFLNNGGRVFCTQYAEFLITHQTEMYPKLEDCSVKYGGTKKIDAVKLLWEQGYKTSEIDQALLMEYLADEHSGDVANTRRVCFAQVAYMQEVGMYEMAKMRMDSLLFNAIATYNGLYVNMDVAKKNMDEQYKRIAELQEDVRSYLPKDLPAELEFSFTSGYHMSAFLFGGTITYDKKVPYDPPKFEQVEAYQLTYEDGSVDYVEAEAVTDIAEFEETRICVVTRYKAGKNKGLPKTFKIDSDVEKLKWGKGTYRFEGLVNFNELPKHVSEQFTGDRAEFKGKRVHTACGTPVYSTGDDALDLVANFTEAAQPLRDMKKLIKDTTTYYLVEDAKGKQSGMLQYVEPNGIIHHQLNNCATVTGRLSGSRPNMQNIPRDGTSKVKQMFESRFGKEGRIVEVDYSALEVVTLASISGDKNLLQQLIDGTDMHCYRLAGALGEDYETVFEKCHDKSHPEHKKYKQLRTDIKPRAFANQYGASAMGISFSTGCSLEEAEQFKETERKLFPESSTYAERVVRPQVEQNGLTVPMESELVNGVWKHFRRGFFKANSGTCYSFRQFPKYVKGVGEKYDYKDTQIANYFCQGEASLIVQAACGRVIRELILRNFADGLVLPINTVHDAIYLDCATEELAKEYGALVRDVMESTPKWMTEIIPALKEWRYDTTPFPAACEMGVNMMDKVDIV</sequence>
<gene>
    <name evidence="4" type="ORF">AS11_gp22</name>
</gene>
<organism evidence="4 5">
    <name type="scientific">Acinetobacter phage vB_AbaP_AS11</name>
    <dbReference type="NCBI Taxonomy" id="1932886"/>
    <lineage>
        <taxon>Viruses</taxon>
        <taxon>Duplodnaviria</taxon>
        <taxon>Heunggongvirae</taxon>
        <taxon>Uroviricota</taxon>
        <taxon>Caudoviricetes</taxon>
        <taxon>Autographivirales</taxon>
        <taxon>Autoscriptoviridae</taxon>
        <taxon>Beijerinckvirinae</taxon>
        <taxon>Friunavirus</taxon>
        <taxon>Friunavirus AS11</taxon>
    </lineage>
</organism>
<dbReference type="InterPro" id="IPR002298">
    <property type="entry name" value="DNA_polymerase_A"/>
</dbReference>
<dbReference type="PRINTS" id="PR00868">
    <property type="entry name" value="DNAPOLI"/>
</dbReference>
<dbReference type="Proteomes" id="UP000223867">
    <property type="component" value="Segment"/>
</dbReference>
<dbReference type="GO" id="GO:0003887">
    <property type="term" value="F:DNA-directed DNA polymerase activity"/>
    <property type="evidence" value="ECO:0007669"/>
    <property type="project" value="InterPro"/>
</dbReference>
<accession>A0A218KS13</accession>
<dbReference type="GO" id="GO:0003677">
    <property type="term" value="F:DNA binding"/>
    <property type="evidence" value="ECO:0007669"/>
    <property type="project" value="InterPro"/>
</dbReference>
<name>A0A218KS13_9CAUD</name>
<keyword evidence="5" id="KW-1185">Reference proteome</keyword>
<dbReference type="PANTHER" id="PTHR10133:SF27">
    <property type="entry name" value="DNA POLYMERASE NU"/>
    <property type="match status" value="1"/>
</dbReference>
<dbReference type="InterPro" id="IPR001098">
    <property type="entry name" value="DNA-dir_DNA_pol_A_palm_dom"/>
</dbReference>
<dbReference type="GO" id="GO:0039693">
    <property type="term" value="P:viral DNA genome replication"/>
    <property type="evidence" value="ECO:0007669"/>
    <property type="project" value="UniProtKB-KW"/>
</dbReference>
<evidence type="ECO:0000256" key="2">
    <source>
        <dbReference type="ARBA" id="ARBA00023109"/>
    </source>
</evidence>
<dbReference type="SMART" id="SM00482">
    <property type="entry name" value="POLAc"/>
    <property type="match status" value="1"/>
</dbReference>
<proteinExistence type="predicted"/>
<evidence type="ECO:0000313" key="5">
    <source>
        <dbReference type="Proteomes" id="UP000223867"/>
    </source>
</evidence>
<reference evidence="4 5" key="1">
    <citation type="submission" date="2016-11" db="EMBL/GenBank/DDBJ databases">
        <title>Characterization of two novel podoviruses, vB_AbaP_AS11 and vB_AbaP_AS12, infecting clinical multidrug-resistant Acinetobacter baumannii strains.</title>
        <authorList>
            <person name="Popova A.V."/>
            <person name="Lavysh D.G."/>
            <person name="Klimuk E.I."/>
            <person name="Bogun A.G."/>
            <person name="Goncharov A.E."/>
        </authorList>
    </citation>
    <scope>NUCLEOTIDE SEQUENCE [LARGE SCALE GENOMIC DNA]</scope>
</reference>
<evidence type="ECO:0000313" key="4">
    <source>
        <dbReference type="EMBL" id="AQN32674.1"/>
    </source>
</evidence>
<dbReference type="PANTHER" id="PTHR10133">
    <property type="entry name" value="DNA POLYMERASE I"/>
    <property type="match status" value="1"/>
</dbReference>
<dbReference type="EMBL" id="KY268296">
    <property type="protein sequence ID" value="AQN32674.1"/>
    <property type="molecule type" value="Genomic_DNA"/>
</dbReference>
<evidence type="ECO:0000259" key="3">
    <source>
        <dbReference type="SMART" id="SM00482"/>
    </source>
</evidence>
<protein>
    <submittedName>
        <fullName evidence="4">DNA polymerase I</fullName>
    </submittedName>
</protein>
<feature type="domain" description="DNA-directed DNA polymerase family A palm" evidence="3">
    <location>
        <begin position="469"/>
        <end position="718"/>
    </location>
</feature>
<dbReference type="InterPro" id="IPR043502">
    <property type="entry name" value="DNA/RNA_pol_sf"/>
</dbReference>
<dbReference type="OrthoDB" id="308at10239"/>
<dbReference type="Gene3D" id="3.30.70.370">
    <property type="match status" value="1"/>
</dbReference>
<dbReference type="Gene3D" id="3.30.420.10">
    <property type="entry name" value="Ribonuclease H-like superfamily/Ribonuclease H"/>
    <property type="match status" value="1"/>
</dbReference>
<dbReference type="InterPro" id="IPR036397">
    <property type="entry name" value="RNaseH_sf"/>
</dbReference>
<dbReference type="Gene3D" id="1.10.150.20">
    <property type="entry name" value="5' to 3' exonuclease, C-terminal subdomain"/>
    <property type="match status" value="1"/>
</dbReference>
<dbReference type="GO" id="GO:0006261">
    <property type="term" value="P:DNA-templated DNA replication"/>
    <property type="evidence" value="ECO:0007669"/>
    <property type="project" value="InterPro"/>
</dbReference>
<dbReference type="SUPFAM" id="SSF56672">
    <property type="entry name" value="DNA/RNA polymerases"/>
    <property type="match status" value="1"/>
</dbReference>
<keyword evidence="1" id="KW-0235">DNA replication</keyword>
<dbReference type="Pfam" id="PF00476">
    <property type="entry name" value="DNA_pol_A"/>
    <property type="match status" value="1"/>
</dbReference>